<proteinExistence type="predicted"/>
<keyword evidence="3" id="KW-1185">Reference proteome</keyword>
<feature type="compositionally biased region" description="Gly residues" evidence="1">
    <location>
        <begin position="164"/>
        <end position="176"/>
    </location>
</feature>
<sequence>MADDGGMSADERMLRMVNPALASMLYDPESMTSFKKRVDELLVDLMGSPAAPDQVAASPVGRSQFGGGGGAWTEASGIFDAYENVITQLKQLSQLLADCVEGMGIAVVSAKDGYQDMDDDVRRRMLSIRRRTEDHYDAERDPVAQQLARERAQAAGGADTAPGAGNGDSAGAGGYQ</sequence>
<organism evidence="2 3">
    <name type="scientific">Streptomyces chengmaiensis</name>
    <dbReference type="NCBI Taxonomy" id="3040919"/>
    <lineage>
        <taxon>Bacteria</taxon>
        <taxon>Bacillati</taxon>
        <taxon>Actinomycetota</taxon>
        <taxon>Actinomycetes</taxon>
        <taxon>Kitasatosporales</taxon>
        <taxon>Streptomycetaceae</taxon>
        <taxon>Streptomyces</taxon>
    </lineage>
</organism>
<evidence type="ECO:0000256" key="1">
    <source>
        <dbReference type="SAM" id="MobiDB-lite"/>
    </source>
</evidence>
<protein>
    <submittedName>
        <fullName evidence="2">Uncharacterized protein</fullName>
    </submittedName>
</protein>
<name>A0ABT6HYB0_9ACTN</name>
<evidence type="ECO:0000313" key="3">
    <source>
        <dbReference type="Proteomes" id="UP001223144"/>
    </source>
</evidence>
<reference evidence="2 3" key="1">
    <citation type="submission" date="2023-04" db="EMBL/GenBank/DDBJ databases">
        <title>Streptomyces chengmaiensis sp. nov. isolated from the stem of mangrove plant in Hainan.</title>
        <authorList>
            <person name="Huang X."/>
            <person name="Zhou S."/>
            <person name="Chu X."/>
            <person name="Xie Y."/>
            <person name="Lin Y."/>
        </authorList>
    </citation>
    <scope>NUCLEOTIDE SEQUENCE [LARGE SCALE GENOMIC DNA]</scope>
    <source>
        <strain evidence="2 3">HNM0663</strain>
    </source>
</reference>
<accession>A0ABT6HYB0</accession>
<feature type="compositionally biased region" description="Low complexity" evidence="1">
    <location>
        <begin position="153"/>
        <end position="163"/>
    </location>
</feature>
<evidence type="ECO:0000313" key="2">
    <source>
        <dbReference type="EMBL" id="MDH2393039.1"/>
    </source>
</evidence>
<dbReference type="EMBL" id="JARWBG010000055">
    <property type="protein sequence ID" value="MDH2393039.1"/>
    <property type="molecule type" value="Genomic_DNA"/>
</dbReference>
<feature type="region of interest" description="Disordered" evidence="1">
    <location>
        <begin position="133"/>
        <end position="176"/>
    </location>
</feature>
<dbReference type="RefSeq" id="WP_279932243.1">
    <property type="nucleotide sequence ID" value="NZ_JARWBG010000055.1"/>
</dbReference>
<feature type="compositionally biased region" description="Basic and acidic residues" evidence="1">
    <location>
        <begin position="133"/>
        <end position="152"/>
    </location>
</feature>
<gene>
    <name evidence="2" type="ORF">QCN29_30545</name>
</gene>
<comment type="caution">
    <text evidence="2">The sequence shown here is derived from an EMBL/GenBank/DDBJ whole genome shotgun (WGS) entry which is preliminary data.</text>
</comment>
<dbReference type="Proteomes" id="UP001223144">
    <property type="component" value="Unassembled WGS sequence"/>
</dbReference>